<dbReference type="OrthoDB" id="2679843at2759"/>
<sequence length="310" mass="33580">MHQFIWLRHVAFWVDEILTELEQAALFSLQHLPFQRSAPGISTARSTHPPLSRGAQQPESKPPSPTHELRLGMRTRGRAETANSRARYWDARHAGRPTAVRAGRDGHRLSAVGGANAGEDALTMSSVSSYAQTFTTLGAVAFFGAYFSPAFRSRILLEGHLNLYLLIVHPTDITYTYPGASIAWSSVFSATRGNLLLLVWSATLFILAAVAAASSGLIASSDQIDLERDMGARRVLRVLALFSAALVLTGIWLLSFAAVGLEDIGDGGRDRGRKVTWAAAAVTVGGSCALIGCAVVVRVCYSRNDRVWRF</sequence>
<evidence type="ECO:0000256" key="2">
    <source>
        <dbReference type="SAM" id="Phobius"/>
    </source>
</evidence>
<accession>W4JVV9</accession>
<keyword evidence="4" id="KW-1185">Reference proteome</keyword>
<organism evidence="3 4">
    <name type="scientific">Heterobasidion irregulare (strain TC 32-1)</name>
    <dbReference type="NCBI Taxonomy" id="747525"/>
    <lineage>
        <taxon>Eukaryota</taxon>
        <taxon>Fungi</taxon>
        <taxon>Dikarya</taxon>
        <taxon>Basidiomycota</taxon>
        <taxon>Agaricomycotina</taxon>
        <taxon>Agaricomycetes</taxon>
        <taxon>Russulales</taxon>
        <taxon>Bondarzewiaceae</taxon>
        <taxon>Heterobasidion</taxon>
        <taxon>Heterobasidion annosum species complex</taxon>
    </lineage>
</organism>
<reference evidence="3 4" key="1">
    <citation type="journal article" date="2012" name="New Phytol.">
        <title>Insight into trade-off between wood decay and parasitism from the genome of a fungal forest pathogen.</title>
        <authorList>
            <person name="Olson A."/>
            <person name="Aerts A."/>
            <person name="Asiegbu F."/>
            <person name="Belbahri L."/>
            <person name="Bouzid O."/>
            <person name="Broberg A."/>
            <person name="Canback B."/>
            <person name="Coutinho P.M."/>
            <person name="Cullen D."/>
            <person name="Dalman K."/>
            <person name="Deflorio G."/>
            <person name="van Diepen L.T."/>
            <person name="Dunand C."/>
            <person name="Duplessis S."/>
            <person name="Durling M."/>
            <person name="Gonthier P."/>
            <person name="Grimwood J."/>
            <person name="Fossdal C.G."/>
            <person name="Hansson D."/>
            <person name="Henrissat B."/>
            <person name="Hietala A."/>
            <person name="Himmelstrand K."/>
            <person name="Hoffmeister D."/>
            <person name="Hogberg N."/>
            <person name="James T.Y."/>
            <person name="Karlsson M."/>
            <person name="Kohler A."/>
            <person name="Kues U."/>
            <person name="Lee Y.H."/>
            <person name="Lin Y.C."/>
            <person name="Lind M."/>
            <person name="Lindquist E."/>
            <person name="Lombard V."/>
            <person name="Lucas S."/>
            <person name="Lunden K."/>
            <person name="Morin E."/>
            <person name="Murat C."/>
            <person name="Park J."/>
            <person name="Raffaello T."/>
            <person name="Rouze P."/>
            <person name="Salamov A."/>
            <person name="Schmutz J."/>
            <person name="Solheim H."/>
            <person name="Stahlberg J."/>
            <person name="Velez H."/>
            <person name="de Vries R.P."/>
            <person name="Wiebenga A."/>
            <person name="Woodward S."/>
            <person name="Yakovlev I."/>
            <person name="Garbelotto M."/>
            <person name="Martin F."/>
            <person name="Grigoriev I.V."/>
            <person name="Stenlid J."/>
        </authorList>
    </citation>
    <scope>NUCLEOTIDE SEQUENCE [LARGE SCALE GENOMIC DNA]</scope>
    <source>
        <strain evidence="3 4">TC 32-1</strain>
    </source>
</reference>
<dbReference type="eggNOG" id="ENOG502TKAF">
    <property type="taxonomic scope" value="Eukaryota"/>
</dbReference>
<keyword evidence="2" id="KW-0812">Transmembrane</keyword>
<gene>
    <name evidence="3" type="ORF">HETIRDRAFT_387745</name>
</gene>
<feature type="transmembrane region" description="Helical" evidence="2">
    <location>
        <begin position="130"/>
        <end position="151"/>
    </location>
</feature>
<keyword evidence="2" id="KW-0472">Membrane</keyword>
<dbReference type="GeneID" id="20672330"/>
<proteinExistence type="predicted"/>
<feature type="transmembrane region" description="Helical" evidence="2">
    <location>
        <begin position="277"/>
        <end position="301"/>
    </location>
</feature>
<dbReference type="AlphaFoldDB" id="W4JVV9"/>
<keyword evidence="2" id="KW-1133">Transmembrane helix</keyword>
<feature type="transmembrane region" description="Helical" evidence="2">
    <location>
        <begin position="196"/>
        <end position="218"/>
    </location>
</feature>
<evidence type="ECO:0000313" key="4">
    <source>
        <dbReference type="Proteomes" id="UP000030671"/>
    </source>
</evidence>
<dbReference type="EMBL" id="KI925462">
    <property type="protein sequence ID" value="ETW77698.1"/>
    <property type="molecule type" value="Genomic_DNA"/>
</dbReference>
<name>W4JVV9_HETIT</name>
<dbReference type="KEGG" id="hir:HETIRDRAFT_387745"/>
<evidence type="ECO:0000313" key="3">
    <source>
        <dbReference type="EMBL" id="ETW77698.1"/>
    </source>
</evidence>
<feature type="region of interest" description="Disordered" evidence="1">
    <location>
        <begin position="40"/>
        <end position="76"/>
    </location>
</feature>
<protein>
    <submittedName>
        <fullName evidence="3">Uncharacterized protein</fullName>
    </submittedName>
</protein>
<dbReference type="Proteomes" id="UP000030671">
    <property type="component" value="Unassembled WGS sequence"/>
</dbReference>
<dbReference type="RefSeq" id="XP_009549735.1">
    <property type="nucleotide sequence ID" value="XM_009551440.1"/>
</dbReference>
<evidence type="ECO:0000256" key="1">
    <source>
        <dbReference type="SAM" id="MobiDB-lite"/>
    </source>
</evidence>
<dbReference type="InParanoid" id="W4JVV9"/>
<feature type="transmembrane region" description="Helical" evidence="2">
    <location>
        <begin position="238"/>
        <end position="257"/>
    </location>
</feature>
<feature type="transmembrane region" description="Helical" evidence="2">
    <location>
        <begin position="163"/>
        <end position="184"/>
    </location>
</feature>
<dbReference type="HOGENOM" id="CLU_897315_0_0_1"/>